<dbReference type="Gene3D" id="3.40.1280.10">
    <property type="match status" value="1"/>
</dbReference>
<name>A0A7G9RR84_9BURK</name>
<evidence type="ECO:0000256" key="17">
    <source>
        <dbReference type="RuleBase" id="RU003464"/>
    </source>
</evidence>
<reference evidence="19 20" key="1">
    <citation type="submission" date="2020-08" db="EMBL/GenBank/DDBJ databases">
        <title>Genome sequence of Diaphorobacter ruginosibacter DSM 27467T.</title>
        <authorList>
            <person name="Hyun D.-W."/>
            <person name="Bae J.-W."/>
        </authorList>
    </citation>
    <scope>NUCLEOTIDE SEQUENCE [LARGE SCALE GENOMIC DNA]</scope>
    <source>
        <strain evidence="19 20">DSM 27467</strain>
    </source>
</reference>
<dbReference type="InterPro" id="IPR029026">
    <property type="entry name" value="tRNA_m1G_MTases_N"/>
</dbReference>
<evidence type="ECO:0000256" key="16">
    <source>
        <dbReference type="PIRSR" id="PIRSR000386-1"/>
    </source>
</evidence>
<proteinExistence type="inferred from homology"/>
<keyword evidence="8 15" id="KW-0489">Methyltransferase</keyword>
<dbReference type="Pfam" id="PF01746">
    <property type="entry name" value="tRNA_m1G_MT"/>
    <property type="match status" value="1"/>
</dbReference>
<dbReference type="PIRSF" id="PIRSF000386">
    <property type="entry name" value="tRNA_mtase"/>
    <property type="match status" value="1"/>
</dbReference>
<dbReference type="GO" id="GO:0005829">
    <property type="term" value="C:cytosol"/>
    <property type="evidence" value="ECO:0007669"/>
    <property type="project" value="TreeGrafter"/>
</dbReference>
<dbReference type="FunFam" id="3.40.1280.10:FF:000001">
    <property type="entry name" value="tRNA (guanine-N(1)-)-methyltransferase"/>
    <property type="match status" value="1"/>
</dbReference>
<dbReference type="InterPro" id="IPR023148">
    <property type="entry name" value="tRNA_m1G_MeTrfase_C_sf"/>
</dbReference>
<comment type="function">
    <text evidence="1 15 17">Specifically methylates guanosine-37 in various tRNAs.</text>
</comment>
<evidence type="ECO:0000256" key="12">
    <source>
        <dbReference type="ARBA" id="ARBA00029736"/>
    </source>
</evidence>
<keyword evidence="10 15" id="KW-0949">S-adenosyl-L-methionine</keyword>
<dbReference type="NCBIfam" id="TIGR00088">
    <property type="entry name" value="trmD"/>
    <property type="match status" value="1"/>
</dbReference>
<evidence type="ECO:0000256" key="3">
    <source>
        <dbReference type="ARBA" id="ARBA00007630"/>
    </source>
</evidence>
<evidence type="ECO:0000256" key="11">
    <source>
        <dbReference type="ARBA" id="ARBA00022694"/>
    </source>
</evidence>
<feature type="binding site" evidence="15 16">
    <location>
        <begin position="137"/>
        <end position="142"/>
    </location>
    <ligand>
        <name>S-adenosyl-L-methionine</name>
        <dbReference type="ChEBI" id="CHEBI:59789"/>
    </ligand>
</feature>
<protein>
    <recommendedName>
        <fullName evidence="6 15">tRNA (guanine-N(1)-)-methyltransferase</fullName>
        <ecNumber evidence="5 15">2.1.1.228</ecNumber>
    </recommendedName>
    <alternativeName>
        <fullName evidence="12 15">M1G-methyltransferase</fullName>
    </alternativeName>
    <alternativeName>
        <fullName evidence="13 15">tRNA [GM37] methyltransferase</fullName>
    </alternativeName>
</protein>
<evidence type="ECO:0000256" key="7">
    <source>
        <dbReference type="ARBA" id="ARBA00022490"/>
    </source>
</evidence>
<dbReference type="Gene3D" id="1.10.1270.20">
    <property type="entry name" value="tRNA(m1g37)methyltransferase, domain 2"/>
    <property type="match status" value="1"/>
</dbReference>
<accession>A0A7G9RR84</accession>
<dbReference type="Proteomes" id="UP000515811">
    <property type="component" value="Chromosome"/>
</dbReference>
<evidence type="ECO:0000256" key="1">
    <source>
        <dbReference type="ARBA" id="ARBA00002634"/>
    </source>
</evidence>
<evidence type="ECO:0000256" key="15">
    <source>
        <dbReference type="HAMAP-Rule" id="MF_00605"/>
    </source>
</evidence>
<feature type="domain" description="tRNA methyltransferase TRMD/TRM10-type" evidence="18">
    <location>
        <begin position="1"/>
        <end position="232"/>
    </location>
</feature>
<keyword evidence="20" id="KW-1185">Reference proteome</keyword>
<dbReference type="CDD" id="cd18080">
    <property type="entry name" value="TrmD-like"/>
    <property type="match status" value="1"/>
</dbReference>
<dbReference type="GO" id="GO:0052906">
    <property type="term" value="F:tRNA (guanine(37)-N1)-methyltransferase activity"/>
    <property type="evidence" value="ECO:0007669"/>
    <property type="project" value="UniProtKB-UniRule"/>
</dbReference>
<dbReference type="RefSeq" id="WP_187598354.1">
    <property type="nucleotide sequence ID" value="NZ_CP060714.1"/>
</dbReference>
<dbReference type="EC" id="2.1.1.228" evidence="5 15"/>
<dbReference type="SUPFAM" id="SSF75217">
    <property type="entry name" value="alpha/beta knot"/>
    <property type="match status" value="1"/>
</dbReference>
<feature type="binding site" evidence="15 16">
    <location>
        <position position="117"/>
    </location>
    <ligand>
        <name>S-adenosyl-L-methionine</name>
        <dbReference type="ChEBI" id="CHEBI:59789"/>
    </ligand>
</feature>
<evidence type="ECO:0000256" key="8">
    <source>
        <dbReference type="ARBA" id="ARBA00022603"/>
    </source>
</evidence>
<comment type="subunit">
    <text evidence="4 15 17">Homodimer.</text>
</comment>
<evidence type="ECO:0000256" key="5">
    <source>
        <dbReference type="ARBA" id="ARBA00012807"/>
    </source>
</evidence>
<evidence type="ECO:0000313" key="20">
    <source>
        <dbReference type="Proteomes" id="UP000515811"/>
    </source>
</evidence>
<evidence type="ECO:0000256" key="10">
    <source>
        <dbReference type="ARBA" id="ARBA00022691"/>
    </source>
</evidence>
<dbReference type="HAMAP" id="MF_00605">
    <property type="entry name" value="TrmD"/>
    <property type="match status" value="1"/>
</dbReference>
<evidence type="ECO:0000256" key="4">
    <source>
        <dbReference type="ARBA" id="ARBA00011738"/>
    </source>
</evidence>
<comment type="catalytic activity">
    <reaction evidence="14 15 17">
        <text>guanosine(37) in tRNA + S-adenosyl-L-methionine = N(1)-methylguanosine(37) in tRNA + S-adenosyl-L-homocysteine + H(+)</text>
        <dbReference type="Rhea" id="RHEA:36899"/>
        <dbReference type="Rhea" id="RHEA-COMP:10145"/>
        <dbReference type="Rhea" id="RHEA-COMP:10147"/>
        <dbReference type="ChEBI" id="CHEBI:15378"/>
        <dbReference type="ChEBI" id="CHEBI:57856"/>
        <dbReference type="ChEBI" id="CHEBI:59789"/>
        <dbReference type="ChEBI" id="CHEBI:73542"/>
        <dbReference type="ChEBI" id="CHEBI:74269"/>
        <dbReference type="EC" id="2.1.1.228"/>
    </reaction>
</comment>
<evidence type="ECO:0000259" key="18">
    <source>
        <dbReference type="Pfam" id="PF01746"/>
    </source>
</evidence>
<dbReference type="AlphaFoldDB" id="A0A7G9RR84"/>
<dbReference type="InterPro" id="IPR029028">
    <property type="entry name" value="Alpha/beta_knot_MTases"/>
</dbReference>
<sequence>MRFDVITLFPELFSPFLESGVTRRAYQSGQVEVRLWNPRDHAEGNYRRVDDRPFGGGPGMVMMAEPLSRCLAAIRADRAEAADAEAPLVLFSPIGERLNHGAVECWSASSGAILLCGRYEGVDQRFIDAFVTAQISMGDFVLSGGEIPAMALLDAVARLQPGVLNDEGSHQLDSFNPALDGLLDSPHYTRPEEWNGRAVPAELLSGHHAQIERWRREQSLRITAAHRPELLESAREKGALSKADEALLAKLPKLL</sequence>
<dbReference type="PANTHER" id="PTHR46417">
    <property type="entry name" value="TRNA (GUANINE-N(1)-)-METHYLTRANSFERASE"/>
    <property type="match status" value="1"/>
</dbReference>
<gene>
    <name evidence="15 19" type="primary">trmD</name>
    <name evidence="19" type="ORF">H9K76_04385</name>
</gene>
<organism evidence="19 20">
    <name type="scientific">Diaphorobacter ruginosibacter</name>
    <dbReference type="NCBI Taxonomy" id="1715720"/>
    <lineage>
        <taxon>Bacteria</taxon>
        <taxon>Pseudomonadati</taxon>
        <taxon>Pseudomonadota</taxon>
        <taxon>Betaproteobacteria</taxon>
        <taxon>Burkholderiales</taxon>
        <taxon>Comamonadaceae</taxon>
        <taxon>Diaphorobacter</taxon>
    </lineage>
</organism>
<dbReference type="PANTHER" id="PTHR46417:SF1">
    <property type="entry name" value="TRNA (GUANINE-N(1)-)-METHYLTRANSFERASE"/>
    <property type="match status" value="1"/>
</dbReference>
<keyword evidence="11 15" id="KW-0819">tRNA processing</keyword>
<dbReference type="EMBL" id="CP060714">
    <property type="protein sequence ID" value="QNN58109.1"/>
    <property type="molecule type" value="Genomic_DNA"/>
</dbReference>
<dbReference type="NCBIfam" id="NF000648">
    <property type="entry name" value="PRK00026.1"/>
    <property type="match status" value="1"/>
</dbReference>
<dbReference type="InterPro" id="IPR016009">
    <property type="entry name" value="tRNA_MeTrfase_TRMD/TRM10"/>
</dbReference>
<comment type="subcellular location">
    <subcellularLocation>
        <location evidence="2 15 17">Cytoplasm</location>
    </subcellularLocation>
</comment>
<keyword evidence="9 15" id="KW-0808">Transferase</keyword>
<dbReference type="KEGG" id="drg:H9K76_04385"/>
<keyword evidence="7 15" id="KW-0963">Cytoplasm</keyword>
<evidence type="ECO:0000256" key="2">
    <source>
        <dbReference type="ARBA" id="ARBA00004496"/>
    </source>
</evidence>
<evidence type="ECO:0000256" key="9">
    <source>
        <dbReference type="ARBA" id="ARBA00022679"/>
    </source>
</evidence>
<evidence type="ECO:0000313" key="19">
    <source>
        <dbReference type="EMBL" id="QNN58109.1"/>
    </source>
</evidence>
<evidence type="ECO:0000256" key="13">
    <source>
        <dbReference type="ARBA" id="ARBA00033392"/>
    </source>
</evidence>
<comment type="similarity">
    <text evidence="3 15 17">Belongs to the RNA methyltransferase TrmD family.</text>
</comment>
<evidence type="ECO:0000256" key="14">
    <source>
        <dbReference type="ARBA" id="ARBA00047783"/>
    </source>
</evidence>
<dbReference type="InterPro" id="IPR002649">
    <property type="entry name" value="tRNA_m1G_MeTrfase_TrmD"/>
</dbReference>
<dbReference type="GO" id="GO:0002939">
    <property type="term" value="P:tRNA N1-guanine methylation"/>
    <property type="evidence" value="ECO:0007669"/>
    <property type="project" value="TreeGrafter"/>
</dbReference>
<evidence type="ECO:0000256" key="6">
    <source>
        <dbReference type="ARBA" id="ARBA00014679"/>
    </source>
</evidence>